<comment type="caution">
    <text evidence="11">The sequence shown here is derived from an EMBL/GenBank/DDBJ whole genome shotgun (WGS) entry which is preliminary data.</text>
</comment>
<name>A0A845QYA8_9CLOT</name>
<dbReference type="Proteomes" id="UP000467132">
    <property type="component" value="Unassembled WGS sequence"/>
</dbReference>
<evidence type="ECO:0000256" key="2">
    <source>
        <dbReference type="ARBA" id="ARBA00007342"/>
    </source>
</evidence>
<evidence type="ECO:0000256" key="10">
    <source>
        <dbReference type="PIRNR" id="PIRNR010130"/>
    </source>
</evidence>
<evidence type="ECO:0000256" key="3">
    <source>
        <dbReference type="ARBA" id="ARBA00012206"/>
    </source>
</evidence>
<keyword evidence="6" id="KW-0479">Metal-binding</keyword>
<dbReference type="AlphaFoldDB" id="A0A845QYA8"/>
<evidence type="ECO:0000256" key="5">
    <source>
        <dbReference type="ARBA" id="ARBA00022679"/>
    </source>
</evidence>
<protein>
    <recommendedName>
        <fullName evidence="4 10">Phosphate propanoyltransferase</fullName>
        <ecNumber evidence="3 10">2.3.1.222</ecNumber>
    </recommendedName>
</protein>
<dbReference type="GO" id="GO:0051144">
    <property type="term" value="P:1,2-propanediol catabolic process"/>
    <property type="evidence" value="ECO:0007669"/>
    <property type="project" value="UniProtKB-UniPathway"/>
</dbReference>
<gene>
    <name evidence="11" type="primary">pduL</name>
    <name evidence="11" type="ORF">D3Z33_07880</name>
</gene>
<evidence type="ECO:0000256" key="9">
    <source>
        <dbReference type="ARBA" id="ARBA00047589"/>
    </source>
</evidence>
<reference evidence="11 12" key="1">
    <citation type="submission" date="2018-08" db="EMBL/GenBank/DDBJ databases">
        <title>Murine metabolic-syndrome-specific gut microbial biobank.</title>
        <authorList>
            <person name="Liu C."/>
        </authorList>
    </citation>
    <scope>NUCLEOTIDE SEQUENCE [LARGE SCALE GENOMIC DNA]</scope>
    <source>
        <strain evidence="11 12">583</strain>
    </source>
</reference>
<dbReference type="EC" id="2.3.1.222" evidence="3 10"/>
<proteinExistence type="inferred from homology"/>
<keyword evidence="8 10" id="KW-0012">Acyltransferase</keyword>
<dbReference type="GO" id="GO:0046872">
    <property type="term" value="F:metal ion binding"/>
    <property type="evidence" value="ECO:0007669"/>
    <property type="project" value="UniProtKB-KW"/>
</dbReference>
<dbReference type="EMBL" id="QXXA01000007">
    <property type="protein sequence ID" value="NBI06779.1"/>
    <property type="molecule type" value="Genomic_DNA"/>
</dbReference>
<dbReference type="Pfam" id="PF06130">
    <property type="entry name" value="PTAC"/>
    <property type="match status" value="1"/>
</dbReference>
<keyword evidence="5 10" id="KW-0808">Transferase</keyword>
<dbReference type="PANTHER" id="PTHR39453:SF1">
    <property type="entry name" value="PHOSPHATE PROPANOYLTRANSFERASE"/>
    <property type="match status" value="1"/>
</dbReference>
<dbReference type="UniPathway" id="UPA00621"/>
<evidence type="ECO:0000256" key="4">
    <source>
        <dbReference type="ARBA" id="ARBA00020837"/>
    </source>
</evidence>
<dbReference type="OrthoDB" id="9784365at2"/>
<dbReference type="GO" id="GO:0016747">
    <property type="term" value="F:acyltransferase activity, transferring groups other than amino-acyl groups"/>
    <property type="evidence" value="ECO:0007669"/>
    <property type="project" value="InterPro"/>
</dbReference>
<dbReference type="PIRSF" id="PIRSF010130">
    <property type="entry name" value="PduL"/>
    <property type="match status" value="1"/>
</dbReference>
<keyword evidence="7" id="KW-0862">Zinc</keyword>
<dbReference type="PANTHER" id="PTHR39453">
    <property type="entry name" value="PHOSPHATE PROPANOYLTRANSFERASE"/>
    <property type="match status" value="1"/>
</dbReference>
<accession>A0A845QYA8</accession>
<comment type="pathway">
    <text evidence="10">Polyol metabolism; 1,2-propanediol degradation.</text>
</comment>
<sequence length="190" mass="20725">MKKELPIALSNRHIHLTNEHIEKLFGKGYKLNKLKDLSQPGQFASKEKVDIVGPKGELKGVRVLGPARNKTQAEISLSDGFKLGIKPPVRNSGDIEDSPGGKIVGPKGEVEIGRGIIAASRHIHMHIKDAKEFGLKDNDTVRVKVPGERGLTFDNVLVRVNENYALEMHVDVEEGNACGVKNGQIVELVG</sequence>
<comment type="function">
    <text evidence="10">Involved in 1,2-propanediol (1,2-PD) degradation by catalyzing the conversion of propanoyl-CoA to propanoyl-phosphate.</text>
</comment>
<keyword evidence="12" id="KW-1185">Reference proteome</keyword>
<evidence type="ECO:0000313" key="12">
    <source>
        <dbReference type="Proteomes" id="UP000467132"/>
    </source>
</evidence>
<evidence type="ECO:0000256" key="7">
    <source>
        <dbReference type="ARBA" id="ARBA00022833"/>
    </source>
</evidence>
<dbReference type="NCBIfam" id="NF011652">
    <property type="entry name" value="PRK15070.1"/>
    <property type="match status" value="1"/>
</dbReference>
<evidence type="ECO:0000313" key="11">
    <source>
        <dbReference type="EMBL" id="NBI06779.1"/>
    </source>
</evidence>
<evidence type="ECO:0000256" key="6">
    <source>
        <dbReference type="ARBA" id="ARBA00022723"/>
    </source>
</evidence>
<evidence type="ECO:0000256" key="8">
    <source>
        <dbReference type="ARBA" id="ARBA00023315"/>
    </source>
</evidence>
<dbReference type="InterPro" id="IPR008300">
    <property type="entry name" value="PTAC"/>
</dbReference>
<comment type="cofactor">
    <cofactor evidence="1">
        <name>Zn(2+)</name>
        <dbReference type="ChEBI" id="CHEBI:29105"/>
    </cofactor>
</comment>
<comment type="catalytic activity">
    <reaction evidence="9 10">
        <text>propanoyl-CoA + phosphate = propanoyl phosphate + CoA</text>
        <dbReference type="Rhea" id="RHEA:28046"/>
        <dbReference type="ChEBI" id="CHEBI:43474"/>
        <dbReference type="ChEBI" id="CHEBI:57287"/>
        <dbReference type="ChEBI" id="CHEBI:57392"/>
        <dbReference type="ChEBI" id="CHEBI:58933"/>
        <dbReference type="EC" id="2.3.1.222"/>
    </reaction>
</comment>
<evidence type="ECO:0000256" key="1">
    <source>
        <dbReference type="ARBA" id="ARBA00001947"/>
    </source>
</evidence>
<organism evidence="11 12">
    <name type="scientific">Senegalia massiliensis</name>
    <dbReference type="NCBI Taxonomy" id="1720316"/>
    <lineage>
        <taxon>Bacteria</taxon>
        <taxon>Bacillati</taxon>
        <taxon>Bacillota</taxon>
        <taxon>Clostridia</taxon>
        <taxon>Eubacteriales</taxon>
        <taxon>Clostridiaceae</taxon>
        <taxon>Senegalia</taxon>
    </lineage>
</organism>
<comment type="similarity">
    <text evidence="2 10">Belongs to the PduL family.</text>
</comment>